<reference evidence="1" key="2">
    <citation type="journal article" date="2015" name="Fish Shellfish Immunol.">
        <title>Early steps in the European eel (Anguilla anguilla)-Vibrio vulnificus interaction in the gills: Role of the RtxA13 toxin.</title>
        <authorList>
            <person name="Callol A."/>
            <person name="Pajuelo D."/>
            <person name="Ebbesson L."/>
            <person name="Teles M."/>
            <person name="MacKenzie S."/>
            <person name="Amaro C."/>
        </authorList>
    </citation>
    <scope>NUCLEOTIDE SEQUENCE</scope>
</reference>
<proteinExistence type="predicted"/>
<organism evidence="1">
    <name type="scientific">Anguilla anguilla</name>
    <name type="common">European freshwater eel</name>
    <name type="synonym">Muraena anguilla</name>
    <dbReference type="NCBI Taxonomy" id="7936"/>
    <lineage>
        <taxon>Eukaryota</taxon>
        <taxon>Metazoa</taxon>
        <taxon>Chordata</taxon>
        <taxon>Craniata</taxon>
        <taxon>Vertebrata</taxon>
        <taxon>Euteleostomi</taxon>
        <taxon>Actinopterygii</taxon>
        <taxon>Neopterygii</taxon>
        <taxon>Teleostei</taxon>
        <taxon>Anguilliformes</taxon>
        <taxon>Anguillidae</taxon>
        <taxon>Anguilla</taxon>
    </lineage>
</organism>
<reference evidence="1" key="1">
    <citation type="submission" date="2014-11" db="EMBL/GenBank/DDBJ databases">
        <authorList>
            <person name="Amaro Gonzalez C."/>
        </authorList>
    </citation>
    <scope>NUCLEOTIDE SEQUENCE</scope>
</reference>
<name>A0A0E9X637_ANGAN</name>
<sequence length="59" mass="6377">MGIGSALQFTAGLAKPHCNLCSLRICHCSLIALYTAHIAVCTMAASNKWTTFTILCKYL</sequence>
<dbReference type="AlphaFoldDB" id="A0A0E9X637"/>
<accession>A0A0E9X637</accession>
<protein>
    <submittedName>
        <fullName evidence="1">Uncharacterized protein</fullName>
    </submittedName>
</protein>
<dbReference type="EMBL" id="GBXM01010671">
    <property type="protein sequence ID" value="JAH97906.1"/>
    <property type="molecule type" value="Transcribed_RNA"/>
</dbReference>
<evidence type="ECO:0000313" key="1">
    <source>
        <dbReference type="EMBL" id="JAH97906.1"/>
    </source>
</evidence>